<evidence type="ECO:0000256" key="1">
    <source>
        <dbReference type="SAM" id="MobiDB-lite"/>
    </source>
</evidence>
<dbReference type="Proteomes" id="UP000500953">
    <property type="component" value="Chromosome"/>
</dbReference>
<dbReference type="RefSeq" id="WP_167490987.1">
    <property type="nucleotide sequence ID" value="NZ_CP046173.1"/>
</dbReference>
<organism evidence="2 3">
    <name type="scientific">Nocardia terpenica</name>
    <dbReference type="NCBI Taxonomy" id="455432"/>
    <lineage>
        <taxon>Bacteria</taxon>
        <taxon>Bacillati</taxon>
        <taxon>Actinomycetota</taxon>
        <taxon>Actinomycetes</taxon>
        <taxon>Mycobacteriales</taxon>
        <taxon>Nocardiaceae</taxon>
        <taxon>Nocardia</taxon>
    </lineage>
</organism>
<feature type="region of interest" description="Disordered" evidence="1">
    <location>
        <begin position="157"/>
        <end position="186"/>
    </location>
</feature>
<name>A0A6G9ZDH2_9NOCA</name>
<gene>
    <name evidence="2" type="ORF">F6W96_40755</name>
</gene>
<dbReference type="EMBL" id="CP046173">
    <property type="protein sequence ID" value="QIS23669.1"/>
    <property type="molecule type" value="Genomic_DNA"/>
</dbReference>
<evidence type="ECO:0000313" key="2">
    <source>
        <dbReference type="EMBL" id="QIS23669.1"/>
    </source>
</evidence>
<accession>A0A6G9ZDH2</accession>
<reference evidence="2 3" key="1">
    <citation type="journal article" date="2019" name="ACS Chem. Biol.">
        <title>Identification and Mobilization of a Cryptic Antibiotic Biosynthesis Gene Locus from a Human-Pathogenic Nocardia Isolate.</title>
        <authorList>
            <person name="Herisse M."/>
            <person name="Ishida K."/>
            <person name="Porter J.L."/>
            <person name="Howden B."/>
            <person name="Hertweck C."/>
            <person name="Stinear T.P."/>
            <person name="Pidot S.J."/>
        </authorList>
    </citation>
    <scope>NUCLEOTIDE SEQUENCE [LARGE SCALE GENOMIC DNA]</scope>
    <source>
        <strain evidence="2 3">AUSMDU00012715</strain>
    </source>
</reference>
<proteinExistence type="predicted"/>
<feature type="compositionally biased region" description="Low complexity" evidence="1">
    <location>
        <begin position="157"/>
        <end position="166"/>
    </location>
</feature>
<protein>
    <submittedName>
        <fullName evidence="2">Uncharacterized protein</fullName>
    </submittedName>
</protein>
<dbReference type="AlphaFoldDB" id="A0A6G9ZDH2"/>
<evidence type="ECO:0000313" key="3">
    <source>
        <dbReference type="Proteomes" id="UP000500953"/>
    </source>
</evidence>
<sequence>MSPNHRAATPAITLVLDETRLADCLLTAAAEITVPLTGEEWKTRWHKTIRDIIDRLVDHGRILTAPGLGRSVTLRYDFLRKPRGVVVFATVNDDGDFWDGPAIATARYSSGHPFAAEHTSATAAATAAVRTLVADLNHHLTDLQTILGLACRTRTPATARPTAIPNRTRRVPPSPRAARTHTGSNQ</sequence>